<organism evidence="1">
    <name type="scientific">Aspergillus niger</name>
    <dbReference type="NCBI Taxonomy" id="5061"/>
    <lineage>
        <taxon>Eukaryota</taxon>
        <taxon>Fungi</taxon>
        <taxon>Dikarya</taxon>
        <taxon>Ascomycota</taxon>
        <taxon>Pezizomycotina</taxon>
        <taxon>Eurotiomycetes</taxon>
        <taxon>Eurotiomycetidae</taxon>
        <taxon>Eurotiales</taxon>
        <taxon>Aspergillaceae</taxon>
        <taxon>Aspergillus</taxon>
        <taxon>Aspergillus subgen. Circumdati</taxon>
    </lineage>
</organism>
<dbReference type="GeneID" id="84590900"/>
<sequence length="104" mass="11991">MGDATQFHCPRHDGPYYSHMIQANEARSSYYCWLVTAATRDDMITFFKGFIKYSKTNNGANITDVKPVHLAWWTFNCPGDDHGRGGVEAESREDYYDTIAWKWG</sequence>
<reference evidence="1" key="2">
    <citation type="submission" date="2025-08" db="UniProtKB">
        <authorList>
            <consortium name="RefSeq"/>
        </authorList>
    </citation>
    <scope>IDENTIFICATION</scope>
</reference>
<dbReference type="VEuPathDB" id="FungiDB:An04g04960"/>
<dbReference type="AlphaFoldDB" id="A0AAJ8BPG8"/>
<reference evidence="1" key="1">
    <citation type="submission" date="2025-02" db="EMBL/GenBank/DDBJ databases">
        <authorList>
            <consortium name="NCBI Genome Project"/>
        </authorList>
    </citation>
    <scope>NUCLEOTIDE SEQUENCE</scope>
</reference>
<gene>
    <name evidence="1" type="ORF">An04g04960</name>
</gene>
<dbReference type="RefSeq" id="XP_059600568.1">
    <property type="nucleotide sequence ID" value="XM_059747507.1"/>
</dbReference>
<proteinExistence type="predicted"/>
<evidence type="ECO:0000313" key="1">
    <source>
        <dbReference type="RefSeq" id="XP_059600568.1"/>
    </source>
</evidence>
<dbReference type="KEGG" id="ang:An04g04960"/>
<accession>A0AAJ8BPG8</accession>
<name>A0AAJ8BPG8_ASPNG</name>
<protein>
    <submittedName>
        <fullName evidence="1">Uncharacterized protein</fullName>
    </submittedName>
</protein>